<comment type="similarity">
    <text evidence="5">Belongs to the TRAFAC class OBG-HflX-like GTPase superfamily. HflX GTPase family.</text>
</comment>
<dbReference type="GO" id="GO:0005525">
    <property type="term" value="F:GTP binding"/>
    <property type="evidence" value="ECO:0007669"/>
    <property type="project" value="UniProtKB-UniRule"/>
</dbReference>
<dbReference type="Gene3D" id="3.40.50.11060">
    <property type="entry name" value="GTPase HflX, N-terminal domain"/>
    <property type="match status" value="1"/>
</dbReference>
<dbReference type="InterPro" id="IPR025121">
    <property type="entry name" value="GTPase_HflX_N"/>
</dbReference>
<keyword evidence="4 5" id="KW-0342">GTP-binding</keyword>
<dbReference type="GO" id="GO:0005737">
    <property type="term" value="C:cytoplasm"/>
    <property type="evidence" value="ECO:0007669"/>
    <property type="project" value="UniProtKB-SubCell"/>
</dbReference>
<comment type="subcellular location">
    <subcellularLocation>
        <location evidence="5">Cytoplasm</location>
    </subcellularLocation>
    <text evidence="5">May associate with membranes.</text>
</comment>
<evidence type="ECO:0000256" key="7">
    <source>
        <dbReference type="PIRSR" id="PIRSR006809-2"/>
    </source>
</evidence>
<dbReference type="Gene3D" id="3.40.50.300">
    <property type="entry name" value="P-loop containing nucleotide triphosphate hydrolases"/>
    <property type="match status" value="1"/>
</dbReference>
<evidence type="ECO:0000256" key="1">
    <source>
        <dbReference type="ARBA" id="ARBA00022723"/>
    </source>
</evidence>
<keyword evidence="5" id="KW-0963">Cytoplasm</keyword>
<accession>E0SPT3</accession>
<name>E0SPT3_IGNAA</name>
<sequence>MKEPAILILRYDDLEYIDEILSIASEAGLEVKETLTIKKIDSRCFLTPGKILRLKYLINNNGIKKLCIYDDLKPRQVSCLLKELGIDIIDRVMLILSVFQRHAGSKEALMQIEIARLKHEIPLIRDWIKRAKTGELPGFLSLGRYAIDVYYRHIKRRISKLNKELAQMRIKRESERAKRKDLGFIHVSIVGYTNAGKTTLFNVLSNLDKPTGTEMFTTLSTKISTLKICGKTFALIDTVGFIRKIPVTIIESFKAVLEEISYSDLILLVVDISKDEEKLLDEIHTSIEILRTIGAIGKPIVLILNKIDLVNDNSIDKKIYSVLKNVKDKDINIIDYVPISALNRTNIDRVKEVLCKYAE</sequence>
<evidence type="ECO:0000313" key="11">
    <source>
        <dbReference type="Proteomes" id="UP000001304"/>
    </source>
</evidence>
<dbReference type="PRINTS" id="PR00326">
    <property type="entry name" value="GTP1OBG"/>
</dbReference>
<evidence type="ECO:0000256" key="8">
    <source>
        <dbReference type="SAM" id="Coils"/>
    </source>
</evidence>
<feature type="binding site" evidence="6">
    <location>
        <begin position="305"/>
        <end position="308"/>
    </location>
    <ligand>
        <name>GTP</name>
        <dbReference type="ChEBI" id="CHEBI:37565"/>
    </ligand>
</feature>
<comment type="subunit">
    <text evidence="5">Monomer. Associates with the 50S ribosomal subunit.</text>
</comment>
<evidence type="ECO:0000313" key="10">
    <source>
        <dbReference type="EMBL" id="ADM26955.1"/>
    </source>
</evidence>
<feature type="binding site" evidence="6">
    <location>
        <begin position="191"/>
        <end position="198"/>
    </location>
    <ligand>
        <name>GTP</name>
        <dbReference type="ChEBI" id="CHEBI:37565"/>
    </ligand>
</feature>
<dbReference type="PROSITE" id="PS51705">
    <property type="entry name" value="G_HFLX"/>
    <property type="match status" value="1"/>
</dbReference>
<keyword evidence="3 7" id="KW-0460">Magnesium</keyword>
<dbReference type="PANTHER" id="PTHR10229">
    <property type="entry name" value="GTP-BINDING PROTEIN HFLX"/>
    <property type="match status" value="1"/>
</dbReference>
<dbReference type="Pfam" id="PF13167">
    <property type="entry name" value="GTP-bdg_N"/>
    <property type="match status" value="1"/>
</dbReference>
<evidence type="ECO:0000256" key="3">
    <source>
        <dbReference type="ARBA" id="ARBA00022842"/>
    </source>
</evidence>
<dbReference type="Pfam" id="PF16360">
    <property type="entry name" value="GTP-bdg_M"/>
    <property type="match status" value="1"/>
</dbReference>
<evidence type="ECO:0000256" key="6">
    <source>
        <dbReference type="PIRSR" id="PIRSR006809-1"/>
    </source>
</evidence>
<evidence type="ECO:0000256" key="5">
    <source>
        <dbReference type="HAMAP-Rule" id="MF_00900"/>
    </source>
</evidence>
<dbReference type="InterPro" id="IPR042108">
    <property type="entry name" value="GTPase_HflX_N_sf"/>
</dbReference>
<gene>
    <name evidence="5" type="primary">hflX</name>
    <name evidence="10" type="ordered locus">Igag_0103</name>
</gene>
<evidence type="ECO:0000256" key="2">
    <source>
        <dbReference type="ARBA" id="ARBA00022741"/>
    </source>
</evidence>
<comment type="cofactor">
    <cofactor evidence="7">
        <name>Mg(2+)</name>
        <dbReference type="ChEBI" id="CHEBI:18420"/>
    </cofactor>
</comment>
<dbReference type="InterPro" id="IPR032305">
    <property type="entry name" value="GTP-bd_M"/>
</dbReference>
<dbReference type="PIRSF" id="PIRSF006809">
    <property type="entry name" value="GTP-binding_hflX_prd"/>
    <property type="match status" value="1"/>
</dbReference>
<dbReference type="NCBIfam" id="TIGR00231">
    <property type="entry name" value="small_GTP"/>
    <property type="match status" value="1"/>
</dbReference>
<reference evidence="10 11" key="1">
    <citation type="journal article" date="2010" name="Stand. Genomic Sci.">
        <title>Complete genome sequence of Ignisphaera aggregans type strain (AQ1.S1).</title>
        <authorList>
            <person name="Goker M."/>
            <person name="Held B."/>
            <person name="Lapidus A."/>
            <person name="Nolan M."/>
            <person name="Spring S."/>
            <person name="Yasawong M."/>
            <person name="Lucas S."/>
            <person name="Glavina Del Rio T."/>
            <person name="Tice H."/>
            <person name="Cheng J.F."/>
            <person name="Goodwin L."/>
            <person name="Tapia R."/>
            <person name="Pitluck S."/>
            <person name="Liolios K."/>
            <person name="Ivanova N."/>
            <person name="Mavromatis K."/>
            <person name="Mikhailova N."/>
            <person name="Pati A."/>
            <person name="Chen A."/>
            <person name="Palaniappan K."/>
            <person name="Brambilla E."/>
            <person name="Land M."/>
            <person name="Hauser L."/>
            <person name="Chang Y.J."/>
            <person name="Jeffries C.D."/>
            <person name="Brettin T."/>
            <person name="Detter J.C."/>
            <person name="Han C."/>
            <person name="Rohde M."/>
            <person name="Sikorski J."/>
            <person name="Woyke T."/>
            <person name="Bristow J."/>
            <person name="Eisen J.A."/>
            <person name="Markowitz V."/>
            <person name="Hugenholtz P."/>
            <person name="Kyrpides N.C."/>
            <person name="Klenk H.P."/>
        </authorList>
    </citation>
    <scope>NUCLEOTIDE SEQUENCE [LARGE SCALE GENOMIC DNA]</scope>
    <source>
        <strain evidence="11">DSM 17230 / JCM 13409 / AQ1.S1</strain>
    </source>
</reference>
<evidence type="ECO:0000259" key="9">
    <source>
        <dbReference type="PROSITE" id="PS51705"/>
    </source>
</evidence>
<feature type="domain" description="Hflx-type G" evidence="9">
    <location>
        <begin position="185"/>
        <end position="359"/>
    </location>
</feature>
<organism evidence="10 11">
    <name type="scientific">Ignisphaera aggregans (strain DSM 17230 / JCM 13409 / AQ1.S1)</name>
    <dbReference type="NCBI Taxonomy" id="583356"/>
    <lineage>
        <taxon>Archaea</taxon>
        <taxon>Thermoproteota</taxon>
        <taxon>Thermoprotei</taxon>
        <taxon>Desulfurococcales</taxon>
        <taxon>Desulfurococcaceae</taxon>
        <taxon>Ignisphaera</taxon>
    </lineage>
</organism>
<keyword evidence="8" id="KW-0175">Coiled coil</keyword>
<dbReference type="GO" id="GO:0043022">
    <property type="term" value="F:ribosome binding"/>
    <property type="evidence" value="ECO:0007669"/>
    <property type="project" value="TreeGrafter"/>
</dbReference>
<keyword evidence="11" id="KW-1185">Reference proteome</keyword>
<dbReference type="InterPro" id="IPR006073">
    <property type="entry name" value="GTP-bd"/>
</dbReference>
<protein>
    <recommendedName>
        <fullName evidence="5">GTPase HflX</fullName>
    </recommendedName>
    <alternativeName>
        <fullName evidence="5">GTP-binding protein HflX</fullName>
    </alternativeName>
</protein>
<feature type="binding site" evidence="7">
    <location>
        <position position="218"/>
    </location>
    <ligand>
        <name>Mg(2+)</name>
        <dbReference type="ChEBI" id="CHEBI:18420"/>
    </ligand>
</feature>
<keyword evidence="2 5" id="KW-0547">Nucleotide-binding</keyword>
<evidence type="ECO:0000256" key="4">
    <source>
        <dbReference type="ARBA" id="ARBA00023134"/>
    </source>
</evidence>
<proteinExistence type="inferred from homology"/>
<dbReference type="STRING" id="583356.Igag_0103"/>
<dbReference type="Gene3D" id="6.10.250.2860">
    <property type="match status" value="1"/>
</dbReference>
<feature type="binding site" evidence="6">
    <location>
        <begin position="237"/>
        <end position="240"/>
    </location>
    <ligand>
        <name>GTP</name>
        <dbReference type="ChEBI" id="CHEBI:37565"/>
    </ligand>
</feature>
<dbReference type="PANTHER" id="PTHR10229:SF8">
    <property type="entry name" value="GTPASE HFLX"/>
    <property type="match status" value="1"/>
</dbReference>
<dbReference type="HAMAP" id="MF_00900">
    <property type="entry name" value="GTPase_HflX"/>
    <property type="match status" value="1"/>
</dbReference>
<dbReference type="GO" id="GO:0046872">
    <property type="term" value="F:metal ion binding"/>
    <property type="evidence" value="ECO:0007669"/>
    <property type="project" value="UniProtKB-KW"/>
</dbReference>
<feature type="binding site" evidence="6">
    <location>
        <begin position="216"/>
        <end position="220"/>
    </location>
    <ligand>
        <name>GTP</name>
        <dbReference type="ChEBI" id="CHEBI:37565"/>
    </ligand>
</feature>
<dbReference type="InterPro" id="IPR030394">
    <property type="entry name" value="G_HFLX_dom"/>
</dbReference>
<feature type="binding site" evidence="7">
    <location>
        <position position="198"/>
    </location>
    <ligand>
        <name>Mg(2+)</name>
        <dbReference type="ChEBI" id="CHEBI:18420"/>
    </ligand>
</feature>
<dbReference type="InterPro" id="IPR005225">
    <property type="entry name" value="Small_GTP-bd"/>
</dbReference>
<dbReference type="Proteomes" id="UP000001304">
    <property type="component" value="Chromosome"/>
</dbReference>
<dbReference type="KEGG" id="iag:Igag_0103"/>
<dbReference type="GO" id="GO:0003924">
    <property type="term" value="F:GTPase activity"/>
    <property type="evidence" value="ECO:0007669"/>
    <property type="project" value="UniProtKB-UniRule"/>
</dbReference>
<feature type="binding site" evidence="6">
    <location>
        <begin position="340"/>
        <end position="342"/>
    </location>
    <ligand>
        <name>GTP</name>
        <dbReference type="ChEBI" id="CHEBI:37565"/>
    </ligand>
</feature>
<dbReference type="Pfam" id="PF01926">
    <property type="entry name" value="MMR_HSR1"/>
    <property type="match status" value="1"/>
</dbReference>
<dbReference type="NCBIfam" id="TIGR03156">
    <property type="entry name" value="GTP_HflX"/>
    <property type="match status" value="1"/>
</dbReference>
<feature type="coiled-coil region" evidence="8">
    <location>
        <begin position="151"/>
        <end position="178"/>
    </location>
</feature>
<keyword evidence="1 7" id="KW-0479">Metal-binding</keyword>
<dbReference type="EMBL" id="CP002098">
    <property type="protein sequence ID" value="ADM26955.1"/>
    <property type="molecule type" value="Genomic_DNA"/>
</dbReference>
<comment type="function">
    <text evidence="5">GTPase that associates with the 50S ribosomal subunit and may have a role during protein synthesis or ribosome biogenesis.</text>
</comment>
<dbReference type="SUPFAM" id="SSF52540">
    <property type="entry name" value="P-loop containing nucleoside triphosphate hydrolases"/>
    <property type="match status" value="1"/>
</dbReference>
<dbReference type="HOGENOM" id="CLU_019597_2_0_2"/>
<dbReference type="InterPro" id="IPR027417">
    <property type="entry name" value="P-loop_NTPase"/>
</dbReference>
<dbReference type="AlphaFoldDB" id="E0SPT3"/>
<dbReference type="InterPro" id="IPR016496">
    <property type="entry name" value="GTPase_HflX"/>
</dbReference>
<dbReference type="CDD" id="cd01878">
    <property type="entry name" value="HflX"/>
    <property type="match status" value="1"/>
</dbReference>